<keyword evidence="1 2" id="KW-0732">Signal</keyword>
<dbReference type="GO" id="GO:0030288">
    <property type="term" value="C:outer membrane-bounded periplasmic space"/>
    <property type="evidence" value="ECO:0007669"/>
    <property type="project" value="TreeGrafter"/>
</dbReference>
<dbReference type="PANTHER" id="PTHR30006">
    <property type="entry name" value="THIAMINE-BINDING PERIPLASMIC PROTEIN-RELATED"/>
    <property type="match status" value="1"/>
</dbReference>
<dbReference type="SUPFAM" id="SSF53850">
    <property type="entry name" value="Periplasmic binding protein-like II"/>
    <property type="match status" value="1"/>
</dbReference>
<dbReference type="AlphaFoldDB" id="A0A1H8WEW2"/>
<dbReference type="STRING" id="569882.SAMN04490248_1586"/>
<dbReference type="GO" id="GO:0030975">
    <property type="term" value="F:thiamine binding"/>
    <property type="evidence" value="ECO:0007669"/>
    <property type="project" value="TreeGrafter"/>
</dbReference>
<dbReference type="EMBL" id="FODS01000058">
    <property type="protein sequence ID" value="SEP26053.1"/>
    <property type="molecule type" value="Genomic_DNA"/>
</dbReference>
<dbReference type="Pfam" id="PF13416">
    <property type="entry name" value="SBP_bac_8"/>
    <property type="match status" value="1"/>
</dbReference>
<name>A0A1H8WEW2_9RHOB</name>
<sequence>MNVLKRVAAGAALGLAALSGTTAFAKDAEKIVVISWGGPWGDAMREVLFDPFTEETGIEVELRTQGGMMGMLSQLVAQKDRLDADLWVSGMVPTMLAEQEGILADFPINEMSNVAPMPDNLAGENHVALWNIFYGLVYNSDAVPFEITAWEDLKDDRLTRSISIPHGSGYGGKFILLQAWLGGGDEQNIEPAFENLEELLPNVALVSTSDPDSIKFLTSGETDVATMMPVGNFLKIRESGDQYKFVAPEPYVPANFNNFTLLDGPNSEAAIEFVNFALAPERQTALSERLLVLPANPKAKVPEALAPYAPSPDKLRFGDEVAMGEAVADWASRWDAAIQN</sequence>
<gene>
    <name evidence="3" type="ORF">SAMN04490248_1586</name>
</gene>
<dbReference type="PANTHER" id="PTHR30006:SF2">
    <property type="entry name" value="ABC TRANSPORTER SUBSTRATE-BINDING PROTEIN"/>
    <property type="match status" value="1"/>
</dbReference>
<accession>A0A1H8WEW2</accession>
<protein>
    <submittedName>
        <fullName evidence="3">Spermidine/putrescine-binding protein</fullName>
    </submittedName>
</protein>
<evidence type="ECO:0000313" key="4">
    <source>
        <dbReference type="Proteomes" id="UP000198893"/>
    </source>
</evidence>
<dbReference type="GO" id="GO:0015888">
    <property type="term" value="P:thiamine transport"/>
    <property type="evidence" value="ECO:0007669"/>
    <property type="project" value="TreeGrafter"/>
</dbReference>
<dbReference type="InterPro" id="IPR006059">
    <property type="entry name" value="SBP"/>
</dbReference>
<reference evidence="3 4" key="1">
    <citation type="submission" date="2016-10" db="EMBL/GenBank/DDBJ databases">
        <authorList>
            <person name="de Groot N.N."/>
        </authorList>
    </citation>
    <scope>NUCLEOTIDE SEQUENCE [LARGE SCALE GENOMIC DNA]</scope>
    <source>
        <strain evidence="3 4">DSM 27842</strain>
    </source>
</reference>
<feature type="chain" id="PRO_5011565537" evidence="2">
    <location>
        <begin position="26"/>
        <end position="340"/>
    </location>
</feature>
<proteinExistence type="predicted"/>
<dbReference type="Gene3D" id="3.40.190.10">
    <property type="entry name" value="Periplasmic binding protein-like II"/>
    <property type="match status" value="2"/>
</dbReference>
<evidence type="ECO:0000256" key="1">
    <source>
        <dbReference type="ARBA" id="ARBA00022729"/>
    </source>
</evidence>
<organism evidence="3 4">
    <name type="scientific">Salinihabitans flavidus</name>
    <dbReference type="NCBI Taxonomy" id="569882"/>
    <lineage>
        <taxon>Bacteria</taxon>
        <taxon>Pseudomonadati</taxon>
        <taxon>Pseudomonadota</taxon>
        <taxon>Alphaproteobacteria</taxon>
        <taxon>Rhodobacterales</taxon>
        <taxon>Roseobacteraceae</taxon>
        <taxon>Salinihabitans</taxon>
    </lineage>
</organism>
<evidence type="ECO:0000256" key="2">
    <source>
        <dbReference type="SAM" id="SignalP"/>
    </source>
</evidence>
<evidence type="ECO:0000313" key="3">
    <source>
        <dbReference type="EMBL" id="SEP26053.1"/>
    </source>
</evidence>
<feature type="signal peptide" evidence="2">
    <location>
        <begin position="1"/>
        <end position="25"/>
    </location>
</feature>
<dbReference type="Proteomes" id="UP000198893">
    <property type="component" value="Unassembled WGS sequence"/>
</dbReference>
<keyword evidence="4" id="KW-1185">Reference proteome</keyword>
<dbReference type="GO" id="GO:0030976">
    <property type="term" value="F:thiamine pyrophosphate binding"/>
    <property type="evidence" value="ECO:0007669"/>
    <property type="project" value="TreeGrafter"/>
</dbReference>